<protein>
    <submittedName>
        <fullName evidence="1">Uncharacterized protein</fullName>
    </submittedName>
</protein>
<comment type="caution">
    <text evidence="1">The sequence shown here is derived from an EMBL/GenBank/DDBJ whole genome shotgun (WGS) entry which is preliminary data.</text>
</comment>
<dbReference type="Proteomes" id="UP000288168">
    <property type="component" value="Unassembled WGS sequence"/>
</dbReference>
<sequence length="69" mass="8237">MRATRDINRRWRRQQRTNLLDPICRLHKKPNQSQCGLLGFKDEYMAIPRSGETYFSSDKLNQPWSSPSR</sequence>
<gene>
    <name evidence="1" type="ORF">CEP54_004538</name>
</gene>
<dbReference type="EMBL" id="NKCI01000032">
    <property type="protein sequence ID" value="RSL64691.1"/>
    <property type="molecule type" value="Genomic_DNA"/>
</dbReference>
<evidence type="ECO:0000313" key="1">
    <source>
        <dbReference type="EMBL" id="RSL64691.1"/>
    </source>
</evidence>
<dbReference type="AlphaFoldDB" id="A0A428QHG7"/>
<proteinExistence type="predicted"/>
<evidence type="ECO:0000313" key="2">
    <source>
        <dbReference type="Proteomes" id="UP000288168"/>
    </source>
</evidence>
<name>A0A428QHG7_9HYPO</name>
<reference evidence="1 2" key="1">
    <citation type="submission" date="2017-06" db="EMBL/GenBank/DDBJ databases">
        <title>Comparative genomic analysis of Ambrosia Fusariam Clade fungi.</title>
        <authorList>
            <person name="Stajich J.E."/>
            <person name="Carrillo J."/>
            <person name="Kijimoto T."/>
            <person name="Eskalen A."/>
            <person name="O'Donnell K."/>
            <person name="Kasson M."/>
        </authorList>
    </citation>
    <scope>NUCLEOTIDE SEQUENCE [LARGE SCALE GENOMIC DNA]</scope>
    <source>
        <strain evidence="1 2">NRRL62584</strain>
    </source>
</reference>
<accession>A0A428QHG7</accession>
<keyword evidence="2" id="KW-1185">Reference proteome</keyword>
<organism evidence="1 2">
    <name type="scientific">Fusarium duplospermum</name>
    <dbReference type="NCBI Taxonomy" id="1325734"/>
    <lineage>
        <taxon>Eukaryota</taxon>
        <taxon>Fungi</taxon>
        <taxon>Dikarya</taxon>
        <taxon>Ascomycota</taxon>
        <taxon>Pezizomycotina</taxon>
        <taxon>Sordariomycetes</taxon>
        <taxon>Hypocreomycetidae</taxon>
        <taxon>Hypocreales</taxon>
        <taxon>Nectriaceae</taxon>
        <taxon>Fusarium</taxon>
        <taxon>Fusarium solani species complex</taxon>
    </lineage>
</organism>